<evidence type="ECO:0000313" key="5">
    <source>
        <dbReference type="Proteomes" id="UP000823757"/>
    </source>
</evidence>
<feature type="domain" description="BD-FAE-like" evidence="3">
    <location>
        <begin position="88"/>
        <end position="288"/>
    </location>
</feature>
<feature type="chain" id="PRO_5038714759" evidence="2">
    <location>
        <begin position="23"/>
        <end position="341"/>
    </location>
</feature>
<evidence type="ECO:0000256" key="2">
    <source>
        <dbReference type="SAM" id="SignalP"/>
    </source>
</evidence>
<dbReference type="InterPro" id="IPR049492">
    <property type="entry name" value="BD-FAE-like_dom"/>
</dbReference>
<dbReference type="Gene3D" id="3.40.50.1820">
    <property type="entry name" value="alpha/beta hydrolase"/>
    <property type="match status" value="1"/>
</dbReference>
<keyword evidence="2" id="KW-0732">Signal</keyword>
<dbReference type="GO" id="GO:0016787">
    <property type="term" value="F:hydrolase activity"/>
    <property type="evidence" value="ECO:0007669"/>
    <property type="project" value="UniProtKB-KW"/>
</dbReference>
<dbReference type="Pfam" id="PF20434">
    <property type="entry name" value="BD-FAE"/>
    <property type="match status" value="1"/>
</dbReference>
<comment type="caution">
    <text evidence="4">The sequence shown here is derived from an EMBL/GenBank/DDBJ whole genome shotgun (WGS) entry which is preliminary data.</text>
</comment>
<evidence type="ECO:0000259" key="3">
    <source>
        <dbReference type="Pfam" id="PF20434"/>
    </source>
</evidence>
<dbReference type="InterPro" id="IPR029058">
    <property type="entry name" value="AB_hydrolase_fold"/>
</dbReference>
<protein>
    <submittedName>
        <fullName evidence="4">Alpha/beta hydrolase</fullName>
    </submittedName>
</protein>
<organism evidence="4 5">
    <name type="scientific">Candidatus Cryptobacteroides faecigallinarum</name>
    <dbReference type="NCBI Taxonomy" id="2840763"/>
    <lineage>
        <taxon>Bacteria</taxon>
        <taxon>Pseudomonadati</taxon>
        <taxon>Bacteroidota</taxon>
        <taxon>Bacteroidia</taxon>
        <taxon>Bacteroidales</taxon>
        <taxon>Candidatus Cryptobacteroides</taxon>
    </lineage>
</organism>
<keyword evidence="1 4" id="KW-0378">Hydrolase</keyword>
<sequence>MKRLLLITIVFLTAWNATNATAQPKTGLKPDETVLLYAEKLSGCTDPVIAEKVTAAGFTMAEDNGLTGEKIIPGNGFISNIGANARFDLYFPEKPNGEMVIVCPGGGYGFVSSYSEGVYVADWMLAKGITVAVVKYRLPNGHWEIPLTDVQNTFRYCRANAEKWGIDQIGIMGFSAGGHLAGCAATMYDDAETRPDFAVLIYPVVTFEEGITHQGTKDNLIGKESDFTSRDGRTWEEWDKARKTYKALVRRYSVEKQISPDTPPMFIALSSNDPTVPPENSTRLYNSLTDKGVSVEMHIYHKGEHGWGFNTENITGKGNDPLGFAREEFSNSLQRWMESLK</sequence>
<name>A0A9D9NI94_9BACT</name>
<dbReference type="AlphaFoldDB" id="A0A9D9NI94"/>
<dbReference type="PANTHER" id="PTHR48081">
    <property type="entry name" value="AB HYDROLASE SUPERFAMILY PROTEIN C4A8.06C"/>
    <property type="match status" value="1"/>
</dbReference>
<dbReference type="Proteomes" id="UP000823757">
    <property type="component" value="Unassembled WGS sequence"/>
</dbReference>
<proteinExistence type="predicted"/>
<feature type="signal peptide" evidence="2">
    <location>
        <begin position="1"/>
        <end position="22"/>
    </location>
</feature>
<dbReference type="InterPro" id="IPR050300">
    <property type="entry name" value="GDXG_lipolytic_enzyme"/>
</dbReference>
<dbReference type="PANTHER" id="PTHR48081:SF6">
    <property type="entry name" value="PEPTIDASE S9 PROLYL OLIGOPEPTIDASE CATALYTIC DOMAIN-CONTAINING PROTEIN"/>
    <property type="match status" value="1"/>
</dbReference>
<accession>A0A9D9NI94</accession>
<reference evidence="4" key="1">
    <citation type="submission" date="2020-10" db="EMBL/GenBank/DDBJ databases">
        <authorList>
            <person name="Gilroy R."/>
        </authorList>
    </citation>
    <scope>NUCLEOTIDE SEQUENCE</scope>
    <source>
        <strain evidence="4">B1-13419</strain>
    </source>
</reference>
<evidence type="ECO:0000256" key="1">
    <source>
        <dbReference type="ARBA" id="ARBA00022801"/>
    </source>
</evidence>
<gene>
    <name evidence="4" type="ORF">IAB91_03545</name>
</gene>
<evidence type="ECO:0000313" key="4">
    <source>
        <dbReference type="EMBL" id="MBO8474350.1"/>
    </source>
</evidence>
<reference evidence="4" key="2">
    <citation type="journal article" date="2021" name="PeerJ">
        <title>Extensive microbial diversity within the chicken gut microbiome revealed by metagenomics and culture.</title>
        <authorList>
            <person name="Gilroy R."/>
            <person name="Ravi A."/>
            <person name="Getino M."/>
            <person name="Pursley I."/>
            <person name="Horton D.L."/>
            <person name="Alikhan N.F."/>
            <person name="Baker D."/>
            <person name="Gharbi K."/>
            <person name="Hall N."/>
            <person name="Watson M."/>
            <person name="Adriaenssens E.M."/>
            <person name="Foster-Nyarko E."/>
            <person name="Jarju S."/>
            <person name="Secka A."/>
            <person name="Antonio M."/>
            <person name="Oren A."/>
            <person name="Chaudhuri R.R."/>
            <person name="La Ragione R."/>
            <person name="Hildebrand F."/>
            <person name="Pallen M.J."/>
        </authorList>
    </citation>
    <scope>NUCLEOTIDE SEQUENCE</scope>
    <source>
        <strain evidence="4">B1-13419</strain>
    </source>
</reference>
<dbReference type="SUPFAM" id="SSF53474">
    <property type="entry name" value="alpha/beta-Hydrolases"/>
    <property type="match status" value="1"/>
</dbReference>
<dbReference type="EMBL" id="JADIMD010000046">
    <property type="protein sequence ID" value="MBO8474350.1"/>
    <property type="molecule type" value="Genomic_DNA"/>
</dbReference>